<protein>
    <recommendedName>
        <fullName evidence="1">FAT domain-containing protein</fullName>
    </recommendedName>
</protein>
<sequence length="223" mass="26783">LVCYLNACKDLNEIKARSILSKIFYLLSRDNENDNNNKLSICIERYLSLIPVQHWLFWLPQILNKLIRNESSQCMFAILTELIRLYPQAVYIQIKKNYKKLIENNQEEKQIPETPTTPTIENTLNLPTISIRQQAINNLKRLEQILLEQHPTIVRTLDIIIEQLHTINEIFFEYMNKRLYECQRKIYQDLFENRKILSNDIKLIIQHLKDLLNNDEKEFQHMK</sequence>
<feature type="non-terminal residue" evidence="2">
    <location>
        <position position="1"/>
    </location>
</feature>
<dbReference type="PROSITE" id="PS51189">
    <property type="entry name" value="FAT"/>
    <property type="match status" value="1"/>
</dbReference>
<dbReference type="Proteomes" id="UP000663832">
    <property type="component" value="Unassembled WGS sequence"/>
</dbReference>
<keyword evidence="4" id="KW-1185">Reference proteome</keyword>
<dbReference type="AlphaFoldDB" id="A0A816A1G2"/>
<evidence type="ECO:0000313" key="4">
    <source>
        <dbReference type="Proteomes" id="UP000663832"/>
    </source>
</evidence>
<dbReference type="EMBL" id="CAJNOI010007811">
    <property type="protein sequence ID" value="CAF1592093.1"/>
    <property type="molecule type" value="Genomic_DNA"/>
</dbReference>
<name>A0A816A1G2_9BILA</name>
<comment type="caution">
    <text evidence="2">The sequence shown here is derived from an EMBL/GenBank/DDBJ whole genome shotgun (WGS) entry which is preliminary data.</text>
</comment>
<evidence type="ECO:0000313" key="3">
    <source>
        <dbReference type="EMBL" id="CAF1679218.1"/>
    </source>
</evidence>
<evidence type="ECO:0000259" key="1">
    <source>
        <dbReference type="PROSITE" id="PS51189"/>
    </source>
</evidence>
<dbReference type="InterPro" id="IPR014009">
    <property type="entry name" value="PIK_FAT"/>
</dbReference>
<dbReference type="OrthoDB" id="5570127at2759"/>
<organism evidence="2 5">
    <name type="scientific">Adineta steineri</name>
    <dbReference type="NCBI Taxonomy" id="433720"/>
    <lineage>
        <taxon>Eukaryota</taxon>
        <taxon>Metazoa</taxon>
        <taxon>Spiralia</taxon>
        <taxon>Gnathifera</taxon>
        <taxon>Rotifera</taxon>
        <taxon>Eurotatoria</taxon>
        <taxon>Bdelloidea</taxon>
        <taxon>Adinetida</taxon>
        <taxon>Adinetidae</taxon>
        <taxon>Adineta</taxon>
    </lineage>
</organism>
<evidence type="ECO:0000313" key="5">
    <source>
        <dbReference type="Proteomes" id="UP000663877"/>
    </source>
</evidence>
<accession>A0A816A1G2</accession>
<dbReference type="EMBL" id="CAJNOM010008254">
    <property type="protein sequence ID" value="CAF1679218.1"/>
    <property type="molecule type" value="Genomic_DNA"/>
</dbReference>
<reference evidence="2" key="1">
    <citation type="submission" date="2021-02" db="EMBL/GenBank/DDBJ databases">
        <authorList>
            <person name="Nowell W R."/>
        </authorList>
    </citation>
    <scope>NUCLEOTIDE SEQUENCE</scope>
</reference>
<dbReference type="Proteomes" id="UP000663877">
    <property type="component" value="Unassembled WGS sequence"/>
</dbReference>
<proteinExistence type="predicted"/>
<feature type="domain" description="FAT" evidence="1">
    <location>
        <begin position="1"/>
        <end position="100"/>
    </location>
</feature>
<gene>
    <name evidence="2" type="ORF">BJG266_LOCUS49734</name>
    <name evidence="3" type="ORF">QVE165_LOCUS66823</name>
</gene>
<evidence type="ECO:0000313" key="2">
    <source>
        <dbReference type="EMBL" id="CAF1592093.1"/>
    </source>
</evidence>